<gene>
    <name evidence="2" type="ORF">SAMN05421659_12051</name>
</gene>
<evidence type="ECO:0000256" key="1">
    <source>
        <dbReference type="SAM" id="Coils"/>
    </source>
</evidence>
<dbReference type="AlphaFoldDB" id="A0A1I0RPY0"/>
<proteinExistence type="predicted"/>
<dbReference type="Proteomes" id="UP000199701">
    <property type="component" value="Unassembled WGS sequence"/>
</dbReference>
<dbReference type="RefSeq" id="WP_092457319.1">
    <property type="nucleotide sequence ID" value="NZ_FOJI01000020.1"/>
</dbReference>
<dbReference type="EMBL" id="FOJI01000020">
    <property type="protein sequence ID" value="SEW43262.1"/>
    <property type="molecule type" value="Genomic_DNA"/>
</dbReference>
<reference evidence="2 3" key="1">
    <citation type="submission" date="2016-10" db="EMBL/GenBank/DDBJ databases">
        <authorList>
            <person name="de Groot N.N."/>
        </authorList>
    </citation>
    <scope>NUCLEOTIDE SEQUENCE [LARGE SCALE GENOMIC DNA]</scope>
    <source>
        <strain evidence="2 3">DSM 9179</strain>
    </source>
</reference>
<evidence type="ECO:0000313" key="2">
    <source>
        <dbReference type="EMBL" id="SEW43262.1"/>
    </source>
</evidence>
<dbReference type="STRING" id="99656.SAMN05421659_12051"/>
<keyword evidence="1" id="KW-0175">Coiled coil</keyword>
<feature type="coiled-coil region" evidence="1">
    <location>
        <begin position="199"/>
        <end position="250"/>
    </location>
</feature>
<accession>A0A1I0RPY0</accession>
<name>A0A1I0RPY0_9FIRM</name>
<evidence type="ECO:0000313" key="3">
    <source>
        <dbReference type="Proteomes" id="UP000199701"/>
    </source>
</evidence>
<sequence>MKKNGIDKVNIENDYDYEKWCKHLNVHLIGNYYNSMIDEHNKEIEKRRLHEKEKYKDYMSFQLQYKLKYSRFQGNIPVLNIEVSEKQRTRTYTFMDYFIEAIQAIGGSIRVENHNNDNTVINFPYCTLECSLLETKCRYKDMKPAGVKTMKPSYDFVDSGELEFRIYSINKSKEKLHELIYKEDTISLKDQIKDIFIDLRAVLIEISNKNREAKRLEDEAYEESNREWELQRQREEEEAEQKKLLELRIKHQEVVQKHLEKWEHINEVESYLADIRLNAAKQPDDVKLIMKQYCDYVEVLFDKKAFIADIIEFTKDNF</sequence>
<organism evidence="2 3">
    <name type="scientific">[Clostridium] fimetarium</name>
    <dbReference type="NCBI Taxonomy" id="99656"/>
    <lineage>
        <taxon>Bacteria</taxon>
        <taxon>Bacillati</taxon>
        <taxon>Bacillota</taxon>
        <taxon>Clostridia</taxon>
        <taxon>Lachnospirales</taxon>
        <taxon>Lachnospiraceae</taxon>
    </lineage>
</organism>
<protein>
    <submittedName>
        <fullName evidence="2">Uncharacterized protein</fullName>
    </submittedName>
</protein>
<keyword evidence="3" id="KW-1185">Reference proteome</keyword>
<dbReference type="OrthoDB" id="1895793at2"/>